<dbReference type="Proteomes" id="UP000093694">
    <property type="component" value="Unassembled WGS sequence"/>
</dbReference>
<evidence type="ECO:0000313" key="2">
    <source>
        <dbReference type="EMBL" id="OAA87554.1"/>
    </source>
</evidence>
<name>A0A168PBY5_9CLOT</name>
<proteinExistence type="predicted"/>
<keyword evidence="5" id="KW-1185">Reference proteome</keyword>
<evidence type="ECO:0000313" key="4">
    <source>
        <dbReference type="Proteomes" id="UP000077384"/>
    </source>
</evidence>
<gene>
    <name evidence="3" type="ORF">CLCOS_08920</name>
    <name evidence="2" type="ORF">WX73_02736</name>
</gene>
<evidence type="ECO:0000313" key="5">
    <source>
        <dbReference type="Proteomes" id="UP000093694"/>
    </source>
</evidence>
<reference evidence="2 4" key="1">
    <citation type="journal article" date="2015" name="Biotechnol. Bioeng.">
        <title>Genome sequence and phenotypic characterization of Caulobacter segnis.</title>
        <authorList>
            <person name="Patel S."/>
            <person name="Fletcher B."/>
            <person name="Scott D.C."/>
            <person name="Ely B."/>
        </authorList>
    </citation>
    <scope>NUCLEOTIDE SEQUENCE [LARGE SCALE GENOMIC DNA]</scope>
    <source>
        <strain evidence="2 4">PS02</strain>
    </source>
</reference>
<sequence length="310" mass="36857">MDNLWERSIPFYNMSIKEITVIFAECDKHFEILNYFPINVGCRNSNYKVHTNKGYFLLRICPLNDISYKKERTISELFYGYLNIPKLLFVSEDNITQRVCLIYEYIHGESMQELLIQRGKLEDSIIIQVAESASYIHNYDITNKDVFDNDYPPFLTWYDLFLEKEIVAERIGKEIKERVKTLIADKKRDLYEIDKYISFTHSDFRPANMLIDKNNSIWIVDWEFSGFGHSLGDIGQFFRYENNFNQKQIRIFQEAYNNSSKRSLPSDWYELSKLRDLVNPLQMLGSKEDLPQKYTDLKDVVINILAFFGY</sequence>
<comment type="caution">
    <text evidence="2">The sequence shown here is derived from an EMBL/GenBank/DDBJ whole genome shotgun (WGS) entry which is preliminary data.</text>
</comment>
<dbReference type="GO" id="GO:0016740">
    <property type="term" value="F:transferase activity"/>
    <property type="evidence" value="ECO:0007669"/>
    <property type="project" value="UniProtKB-KW"/>
</dbReference>
<dbReference type="Pfam" id="PF01636">
    <property type="entry name" value="APH"/>
    <property type="match status" value="1"/>
</dbReference>
<dbReference type="InterPro" id="IPR002575">
    <property type="entry name" value="Aminoglycoside_PTrfase"/>
</dbReference>
<dbReference type="Proteomes" id="UP000077384">
    <property type="component" value="Unassembled WGS sequence"/>
</dbReference>
<protein>
    <submittedName>
        <fullName evidence="2">Phosphotransferase enzyme family protein</fullName>
    </submittedName>
</protein>
<feature type="domain" description="Aminoglycoside phosphotransferase" evidence="1">
    <location>
        <begin position="37"/>
        <end position="257"/>
    </location>
</feature>
<accession>A0A168PBY5</accession>
<dbReference type="PATRIC" id="fig|1705578.3.peg.3013"/>
<dbReference type="Gene3D" id="3.90.1200.10">
    <property type="match status" value="1"/>
</dbReference>
<dbReference type="SUPFAM" id="SSF56112">
    <property type="entry name" value="Protein kinase-like (PK-like)"/>
    <property type="match status" value="1"/>
</dbReference>
<dbReference type="RefSeq" id="WP_063602377.1">
    <property type="nucleotide sequence ID" value="NZ_LITQ01000040.1"/>
</dbReference>
<evidence type="ECO:0000313" key="3">
    <source>
        <dbReference type="EMBL" id="OBR96454.1"/>
    </source>
</evidence>
<dbReference type="InterPro" id="IPR011009">
    <property type="entry name" value="Kinase-like_dom_sf"/>
</dbReference>
<dbReference type="EMBL" id="LROR01000033">
    <property type="protein sequence ID" value="OBR96454.1"/>
    <property type="molecule type" value="Genomic_DNA"/>
</dbReference>
<keyword evidence="2" id="KW-0808">Transferase</keyword>
<dbReference type="AlphaFoldDB" id="A0A168PBY5"/>
<evidence type="ECO:0000259" key="1">
    <source>
        <dbReference type="Pfam" id="PF01636"/>
    </source>
</evidence>
<organism evidence="2 4">
    <name type="scientific">Clostridium coskatii</name>
    <dbReference type="NCBI Taxonomy" id="1705578"/>
    <lineage>
        <taxon>Bacteria</taxon>
        <taxon>Bacillati</taxon>
        <taxon>Bacillota</taxon>
        <taxon>Clostridia</taxon>
        <taxon>Eubacteriales</taxon>
        <taxon>Clostridiaceae</taxon>
        <taxon>Clostridium</taxon>
    </lineage>
</organism>
<reference evidence="3 5" key="2">
    <citation type="journal article" date="2016" name="Front. Microbiol.">
        <title>Industrial Acetogenic Biocatalysts: A Comparative Metabolic and Genomic Analysis.</title>
        <authorList>
            <person name="Bengelsdorf F."/>
            <person name="Poehlein A."/>
            <person name="Sonja S."/>
            <person name="Erz C."/>
            <person name="Hummel T."/>
            <person name="Hoffmeister S."/>
            <person name="Daniel R."/>
            <person name="Durre P."/>
        </authorList>
    </citation>
    <scope>NUCLEOTIDE SEQUENCE [LARGE SCALE GENOMIC DNA]</scope>
    <source>
        <strain evidence="3 5">PTA-10522</strain>
    </source>
</reference>
<dbReference type="EMBL" id="LITQ01000040">
    <property type="protein sequence ID" value="OAA87554.1"/>
    <property type="molecule type" value="Genomic_DNA"/>
</dbReference>